<dbReference type="Pfam" id="PF05699">
    <property type="entry name" value="Dimer_Tnp_hAT"/>
    <property type="match status" value="1"/>
</dbReference>
<organism evidence="2 3">
    <name type="scientific">Aphis glycines</name>
    <name type="common">Soybean aphid</name>
    <dbReference type="NCBI Taxonomy" id="307491"/>
    <lineage>
        <taxon>Eukaryota</taxon>
        <taxon>Metazoa</taxon>
        <taxon>Ecdysozoa</taxon>
        <taxon>Arthropoda</taxon>
        <taxon>Hexapoda</taxon>
        <taxon>Insecta</taxon>
        <taxon>Pterygota</taxon>
        <taxon>Neoptera</taxon>
        <taxon>Paraneoptera</taxon>
        <taxon>Hemiptera</taxon>
        <taxon>Sternorrhyncha</taxon>
        <taxon>Aphidomorpha</taxon>
        <taxon>Aphidoidea</taxon>
        <taxon>Aphididae</taxon>
        <taxon>Aphidini</taxon>
        <taxon>Aphis</taxon>
        <taxon>Aphis</taxon>
    </lineage>
</organism>
<evidence type="ECO:0000313" key="3">
    <source>
        <dbReference type="Proteomes" id="UP000475862"/>
    </source>
</evidence>
<accession>A0A6G0THI6</accession>
<name>A0A6G0THI6_APHGL</name>
<dbReference type="EMBL" id="VYZN01000037">
    <property type="protein sequence ID" value="KAE9533036.1"/>
    <property type="molecule type" value="Genomic_DNA"/>
</dbReference>
<dbReference type="InterPro" id="IPR008906">
    <property type="entry name" value="HATC_C_dom"/>
</dbReference>
<comment type="caution">
    <text evidence="2">The sequence shown here is derived from an EMBL/GenBank/DDBJ whole genome shotgun (WGS) entry which is preliminary data.</text>
</comment>
<reference evidence="2 3" key="1">
    <citation type="submission" date="2019-08" db="EMBL/GenBank/DDBJ databases">
        <title>The genome of the soybean aphid Biotype 1, its phylome, world population structure and adaptation to the North American continent.</title>
        <authorList>
            <person name="Giordano R."/>
            <person name="Donthu R.K."/>
            <person name="Hernandez A.G."/>
            <person name="Wright C.L."/>
            <person name="Zimin A.V."/>
        </authorList>
    </citation>
    <scope>NUCLEOTIDE SEQUENCE [LARGE SCALE GENOMIC DNA]</scope>
    <source>
        <tissue evidence="2">Whole aphids</tissue>
    </source>
</reference>
<proteinExistence type="predicted"/>
<dbReference type="AlphaFoldDB" id="A0A6G0THI6"/>
<sequence length="226" mass="26283">MKISASVPPHKTGQTHELNETCGTESMTLTFTENITEKFKTLKQNEHFRAMITARLRNRSVAHGGLSPTPTMTAATQRTDTQRTKMIKRNQNEYNTMTYKREHQNKIDIEVEYRSFCLVYHQVYNEIEPLQLNEVLKFMISQDMVSSYPNLYTLYKIFYTLPVSSATAERSFSRLKLLKTYLRSTMTEDRLSNLAILSIESNIAQTINFNKVISTFASMKKRRKLL</sequence>
<protein>
    <recommendedName>
        <fullName evidence="1">HAT C-terminal dimerisation domain-containing protein</fullName>
    </recommendedName>
</protein>
<dbReference type="PANTHER" id="PTHR45749">
    <property type="match status" value="1"/>
</dbReference>
<dbReference type="SUPFAM" id="SSF53098">
    <property type="entry name" value="Ribonuclease H-like"/>
    <property type="match status" value="1"/>
</dbReference>
<dbReference type="GO" id="GO:0046983">
    <property type="term" value="F:protein dimerization activity"/>
    <property type="evidence" value="ECO:0007669"/>
    <property type="project" value="InterPro"/>
</dbReference>
<dbReference type="OrthoDB" id="10054153at2759"/>
<evidence type="ECO:0000313" key="2">
    <source>
        <dbReference type="EMBL" id="KAE9533036.1"/>
    </source>
</evidence>
<dbReference type="Proteomes" id="UP000475862">
    <property type="component" value="Unassembled WGS sequence"/>
</dbReference>
<gene>
    <name evidence="2" type="ORF">AGLY_009464</name>
</gene>
<feature type="domain" description="HAT C-terminal dimerisation" evidence="1">
    <location>
        <begin position="134"/>
        <end position="203"/>
    </location>
</feature>
<keyword evidence="3" id="KW-1185">Reference proteome</keyword>
<dbReference type="InterPro" id="IPR012337">
    <property type="entry name" value="RNaseH-like_sf"/>
</dbReference>
<dbReference type="PANTHER" id="PTHR45749:SF37">
    <property type="entry name" value="OS05G0311600 PROTEIN"/>
    <property type="match status" value="1"/>
</dbReference>
<evidence type="ECO:0000259" key="1">
    <source>
        <dbReference type="Pfam" id="PF05699"/>
    </source>
</evidence>